<feature type="transmembrane region" description="Helical" evidence="7">
    <location>
        <begin position="391"/>
        <end position="413"/>
    </location>
</feature>
<comment type="similarity">
    <text evidence="2">Belongs to the SLC34A transporter family.</text>
</comment>
<organism evidence="8 9">
    <name type="scientific">Brachionus calyciflorus</name>
    <dbReference type="NCBI Taxonomy" id="104777"/>
    <lineage>
        <taxon>Eukaryota</taxon>
        <taxon>Metazoa</taxon>
        <taxon>Spiralia</taxon>
        <taxon>Gnathifera</taxon>
        <taxon>Rotifera</taxon>
        <taxon>Eurotatoria</taxon>
        <taxon>Monogononta</taxon>
        <taxon>Pseudotrocha</taxon>
        <taxon>Ploima</taxon>
        <taxon>Brachionidae</taxon>
        <taxon>Brachionus</taxon>
    </lineage>
</organism>
<gene>
    <name evidence="8" type="ORF">OXX778_LOCUS4986</name>
</gene>
<evidence type="ECO:0000256" key="4">
    <source>
        <dbReference type="ARBA" id="ARBA00022692"/>
    </source>
</evidence>
<dbReference type="PANTHER" id="PTHR10010">
    <property type="entry name" value="SOLUTE CARRIER FAMILY 34 SODIUM PHOSPHATE , MEMBER 2-RELATED"/>
    <property type="match status" value="1"/>
</dbReference>
<evidence type="ECO:0000256" key="6">
    <source>
        <dbReference type="ARBA" id="ARBA00023136"/>
    </source>
</evidence>
<evidence type="ECO:0000256" key="1">
    <source>
        <dbReference type="ARBA" id="ARBA00004424"/>
    </source>
</evidence>
<dbReference type="AlphaFoldDB" id="A0A813QSA2"/>
<accession>A0A813QSA2</accession>
<protein>
    <submittedName>
        <fullName evidence="8">Uncharacterized protein</fullName>
    </submittedName>
</protein>
<feature type="transmembrane region" description="Helical" evidence="7">
    <location>
        <begin position="434"/>
        <end position="455"/>
    </location>
</feature>
<dbReference type="Proteomes" id="UP000663879">
    <property type="component" value="Unassembled WGS sequence"/>
</dbReference>
<evidence type="ECO:0000256" key="2">
    <source>
        <dbReference type="ARBA" id="ARBA00005808"/>
    </source>
</evidence>
<comment type="subcellular location">
    <subcellularLocation>
        <location evidence="1">Apical cell membrane</location>
        <topology evidence="1">Multi-pass membrane protein</topology>
    </subcellularLocation>
</comment>
<evidence type="ECO:0000313" key="9">
    <source>
        <dbReference type="Proteomes" id="UP000663879"/>
    </source>
</evidence>
<dbReference type="InterPro" id="IPR003841">
    <property type="entry name" value="Na/Pi_transpt"/>
</dbReference>
<keyword evidence="4 7" id="KW-0812">Transmembrane</keyword>
<comment type="caution">
    <text evidence="8">The sequence shown here is derived from an EMBL/GenBank/DDBJ whole genome shotgun (WGS) entry which is preliminary data.</text>
</comment>
<keyword evidence="3" id="KW-1003">Cell membrane</keyword>
<keyword evidence="6 7" id="KW-0472">Membrane</keyword>
<proteinExistence type="inferred from homology"/>
<dbReference type="GO" id="GO:0016324">
    <property type="term" value="C:apical plasma membrane"/>
    <property type="evidence" value="ECO:0007669"/>
    <property type="project" value="UniProtKB-SubCell"/>
</dbReference>
<dbReference type="PANTHER" id="PTHR10010:SF46">
    <property type="entry name" value="SODIUM-DEPENDENT PHOSPHATE TRANSPORT PROTEIN 2B"/>
    <property type="match status" value="1"/>
</dbReference>
<reference evidence="8" key="1">
    <citation type="submission" date="2021-02" db="EMBL/GenBank/DDBJ databases">
        <authorList>
            <person name="Nowell W R."/>
        </authorList>
    </citation>
    <scope>NUCLEOTIDE SEQUENCE</scope>
    <source>
        <strain evidence="8">Ploen Becks lab</strain>
    </source>
</reference>
<dbReference type="EMBL" id="CAJNOC010000520">
    <property type="protein sequence ID" value="CAF0771665.1"/>
    <property type="molecule type" value="Genomic_DNA"/>
</dbReference>
<dbReference type="GO" id="GO:0044341">
    <property type="term" value="P:sodium-dependent phosphate transport"/>
    <property type="evidence" value="ECO:0007669"/>
    <property type="project" value="InterPro"/>
</dbReference>
<feature type="transmembrane region" description="Helical" evidence="7">
    <location>
        <begin position="326"/>
        <end position="359"/>
    </location>
</feature>
<evidence type="ECO:0000256" key="5">
    <source>
        <dbReference type="ARBA" id="ARBA00022989"/>
    </source>
</evidence>
<feature type="transmembrane region" description="Helical" evidence="7">
    <location>
        <begin position="461"/>
        <end position="484"/>
    </location>
</feature>
<feature type="transmembrane region" description="Helical" evidence="7">
    <location>
        <begin position="75"/>
        <end position="96"/>
    </location>
</feature>
<evidence type="ECO:0000256" key="7">
    <source>
        <dbReference type="SAM" id="Phobius"/>
    </source>
</evidence>
<keyword evidence="9" id="KW-1185">Reference proteome</keyword>
<keyword evidence="5 7" id="KW-1133">Transmembrane helix</keyword>
<feature type="transmembrane region" description="Helical" evidence="7">
    <location>
        <begin position="158"/>
        <end position="177"/>
    </location>
</feature>
<sequence>MTEEQFNKVPIEICQEQETNKPEQHKAIRILKIVLKTLGLLLCLYSFIVSLDLMSSSFRLIGGKYASEAFQSNVILTNPVAGLVIGVIVTVVVQSSSTSTSIIVSMVSSGILKVKYAIPIIMGANIGTSVTSVLVSLTQVTDKENFQRAFSGATIHDSFNLLSVLVLLPVEIITGYLEHSTEGLVKIFISSESSSQKEPELLTALTKPLTRAIIQLDKSVLEAIAQNTSQADDTLIKHFCPKNVTTENSTYYDSENRCKFLLEPLNWPEWGVGILLLAVSLVVLCTCLILMVKILSSIFKGPVAKIIQKVLNSNFPGKWKYFTSPLAILLGCVLTIIVQSSSVFTSSLIPLVGLGVVSLERLFPLTLGSNLGTTVTGILASLSSSSKTLKYSLQIALCHTLFNITGILIWYPIPFLRKVPLSIARFLGRKSAEYRWFAVLYIILVFILIPIFIFALSLAGLTVFLCVFIPIIVLIVLILIINYLQSKVPITIDLPKWLKTWDFLPLPLRSLEPYDRFLSKFCCRCLKKASKVKPDGLENYDLDEVVVKEPVTQF</sequence>
<feature type="transmembrane region" description="Helical" evidence="7">
    <location>
        <begin position="33"/>
        <end position="54"/>
    </location>
</feature>
<name>A0A813QSA2_9BILA</name>
<dbReference type="NCBIfam" id="NF037997">
    <property type="entry name" value="Na_Pi_symport"/>
    <property type="match status" value="2"/>
</dbReference>
<dbReference type="Pfam" id="PF02690">
    <property type="entry name" value="Na_Pi_cotrans"/>
    <property type="match status" value="2"/>
</dbReference>
<dbReference type="OrthoDB" id="76259at2759"/>
<feature type="transmembrane region" description="Helical" evidence="7">
    <location>
        <begin position="270"/>
        <end position="292"/>
    </location>
</feature>
<dbReference type="GO" id="GO:0005436">
    <property type="term" value="F:sodium:phosphate symporter activity"/>
    <property type="evidence" value="ECO:0007669"/>
    <property type="project" value="InterPro"/>
</dbReference>
<feature type="transmembrane region" description="Helical" evidence="7">
    <location>
        <begin position="116"/>
        <end position="137"/>
    </location>
</feature>
<evidence type="ECO:0000256" key="3">
    <source>
        <dbReference type="ARBA" id="ARBA00022475"/>
    </source>
</evidence>
<evidence type="ECO:0000313" key="8">
    <source>
        <dbReference type="EMBL" id="CAF0771665.1"/>
    </source>
</evidence>
<dbReference type="NCBIfam" id="TIGR01013">
    <property type="entry name" value="2a58"/>
    <property type="match status" value="1"/>
</dbReference>